<dbReference type="GO" id="GO:0045454">
    <property type="term" value="P:cell redox homeostasis"/>
    <property type="evidence" value="ECO:0007669"/>
    <property type="project" value="TreeGrafter"/>
</dbReference>
<dbReference type="GO" id="GO:0009055">
    <property type="term" value="F:electron transfer activity"/>
    <property type="evidence" value="ECO:0007669"/>
    <property type="project" value="TreeGrafter"/>
</dbReference>
<dbReference type="PANTHER" id="PTHR34386">
    <property type="entry name" value="GLUTAREDOXIN"/>
    <property type="match status" value="1"/>
</dbReference>
<dbReference type="CDD" id="cd02976">
    <property type="entry name" value="NrdH"/>
    <property type="match status" value="1"/>
</dbReference>
<name>A0A370IDM0_9NOCA</name>
<reference evidence="2 3" key="1">
    <citation type="submission" date="2018-07" db="EMBL/GenBank/DDBJ databases">
        <title>Genomic Encyclopedia of Type Strains, Phase IV (KMG-IV): sequencing the most valuable type-strain genomes for metagenomic binning, comparative biology and taxonomic classification.</title>
        <authorList>
            <person name="Goeker M."/>
        </authorList>
    </citation>
    <scope>NUCLEOTIDE SEQUENCE [LARGE SCALE GENOMIC DNA]</scope>
    <source>
        <strain evidence="2 3">DSM 44290</strain>
    </source>
</reference>
<dbReference type="InterPro" id="IPR017937">
    <property type="entry name" value="Thioredoxin_CS"/>
</dbReference>
<dbReference type="Proteomes" id="UP000254869">
    <property type="component" value="Unassembled WGS sequence"/>
</dbReference>
<dbReference type="EMBL" id="QQBC01000001">
    <property type="protein sequence ID" value="RDI68826.1"/>
    <property type="molecule type" value="Genomic_DNA"/>
</dbReference>
<proteinExistence type="predicted"/>
<dbReference type="SUPFAM" id="SSF52833">
    <property type="entry name" value="Thioredoxin-like"/>
    <property type="match status" value="1"/>
</dbReference>
<dbReference type="InterPro" id="IPR036249">
    <property type="entry name" value="Thioredoxin-like_sf"/>
</dbReference>
<organism evidence="2 3">
    <name type="scientific">Nocardia pseudobrasiliensis</name>
    <dbReference type="NCBI Taxonomy" id="45979"/>
    <lineage>
        <taxon>Bacteria</taxon>
        <taxon>Bacillati</taxon>
        <taxon>Actinomycetota</taxon>
        <taxon>Actinomycetes</taxon>
        <taxon>Mycobacteriales</taxon>
        <taxon>Nocardiaceae</taxon>
        <taxon>Nocardia</taxon>
    </lineage>
</organism>
<dbReference type="InterPro" id="IPR002109">
    <property type="entry name" value="Glutaredoxin"/>
</dbReference>
<evidence type="ECO:0000313" key="2">
    <source>
        <dbReference type="EMBL" id="RDI68826.1"/>
    </source>
</evidence>
<dbReference type="STRING" id="1210086.GCA_001613105_00210"/>
<accession>A0A370IDM0</accession>
<dbReference type="InterPro" id="IPR051548">
    <property type="entry name" value="Grx-like_ET"/>
</dbReference>
<dbReference type="Pfam" id="PF00462">
    <property type="entry name" value="Glutaredoxin"/>
    <property type="match status" value="1"/>
</dbReference>
<evidence type="ECO:0000259" key="1">
    <source>
        <dbReference type="Pfam" id="PF00462"/>
    </source>
</evidence>
<gene>
    <name evidence="2" type="ORF">DFR76_101361</name>
</gene>
<protein>
    <submittedName>
        <fullName evidence="2">Mycoredoxin</fullName>
    </submittedName>
</protein>
<keyword evidence="3" id="KW-1185">Reference proteome</keyword>
<feature type="domain" description="Glutaredoxin" evidence="1">
    <location>
        <begin position="36"/>
        <end position="88"/>
    </location>
</feature>
<sequence>MWTIDLVCAHNKSMASPRNRWHRAGVDSCVTATDLTMYSTTWCGYCRRLKKQLDESGISYTEVDIEEDPTAAEFVGSVNGGNHVVPTVKYRDGSTATNPSLVQVKQALAQIA</sequence>
<dbReference type="PANTHER" id="PTHR34386:SF1">
    <property type="entry name" value="GLUTAREDOXIN-LIKE PROTEIN NRDH"/>
    <property type="match status" value="1"/>
</dbReference>
<dbReference type="NCBIfam" id="TIGR02200">
    <property type="entry name" value="GlrX_actino"/>
    <property type="match status" value="1"/>
</dbReference>
<dbReference type="AlphaFoldDB" id="A0A370IDM0"/>
<dbReference type="PROSITE" id="PS51354">
    <property type="entry name" value="GLUTAREDOXIN_2"/>
    <property type="match status" value="1"/>
</dbReference>
<dbReference type="Gene3D" id="3.40.30.10">
    <property type="entry name" value="Glutaredoxin"/>
    <property type="match status" value="1"/>
</dbReference>
<dbReference type="PROSITE" id="PS00194">
    <property type="entry name" value="THIOREDOXIN_1"/>
    <property type="match status" value="1"/>
</dbReference>
<dbReference type="InterPro" id="IPR011915">
    <property type="entry name" value="GlrX_actino"/>
</dbReference>
<comment type="caution">
    <text evidence="2">The sequence shown here is derived from an EMBL/GenBank/DDBJ whole genome shotgun (WGS) entry which is preliminary data.</text>
</comment>
<evidence type="ECO:0000313" key="3">
    <source>
        <dbReference type="Proteomes" id="UP000254869"/>
    </source>
</evidence>